<sequence>MLRFSPTILMPGSYPSPSRNQTPPTPADVPVWTSPMSYSTPLSGTNSPSSVSQMPSSDEDQRPGSQSSHLAPAPSAQQSSDILSGSESPQSTGHRAVYHPSSRPPTPFMLNTFISMADQYAKTSLNGGQQGLTFLPGKGSKDPSTNQQDYQPFRSHQGSNGMIDQHHNLGHPVLSAAAKEPDNINITRAPSPIKRKSTPFPHGAKYNTSPARLQRVPTIQDPVAPAPIPHHLSYQYVGSQDPLRDSTTQDPVSPVSTPPSLPYQYDVPQDPFRDTFSHYPTTLDPPSSASSASTPNPPPDRHDTPSSTTQTFHPGYADPPLTGPIPYPHIRSSPLYKGPPELKHFDPNHTPHQNDPFHYYEPRTDSFVPVPKTHPPASTTQAVDPRSSTSSPLSEYPRPPRSSPEPMFPQRPTAPPICPPNLDTVLSSSIPHLHLRTSHPPPKYASKSTSSSASTHLFHHPKPPRQHPSPPHHTHIARLLLNTIISPPYHNPVRPPLLAPGHAVSLADVPTRLRFDESAQDRQIFVFEVAACFGALLVGILGIWMCTWCSCWLKGECFWEKVEDDPEEGKGKEGKGKETAEGGALAQDQTGQQLERRTVPVGPGTAALPLKELVGGHSKQVGGGRVLGTPVRQVSERPAGQVSGRPVGQVPRRPTMQIRDRPVSRARKLIGTLQNGTGIFDRPSFTRLFTCLMRSRDAPAPSQRVLHSPANFGVSTTAKLLEHLYHSHISTDSFMSSQKYIDGPLIPVQTDSASPSEADYGSDREGKMLSFSHFERQPEDDPARGTDENGNTIWGPQGQNEWHTTNLWRRGQPKKLPPPRNVTISFAKRMMDNGGVPKGTSTEAQTIIHQLLEVDRNRNHPSSAPQPEAAPRPEVALLGAHGRPCAKKIFPGKKPKGKQLLWTFSGTNPTSQAGHFRKVQFQRMLYDDGVDANTIKACKNNIELATLWQKHRDAAHPLEADELAVENGRTAAVQDLVINFDAPDANTAFGDTEDPEALPETLNPVNMAAQDDMQPQGYSTALPYTNGSLTAANSHAYPVFQPVATTGPSLPRKATIKPANHKDPEMARRIALAARVGRFPLSLPGNNHGRPLTMRRTIQGGVSKPIWDTYRAKYNKAMVTQLLKDYNVLPPNAAKMANDALCQHLVSEREKLYANNIPLQDAWTNDRLEEYVADQEARGLIPPAAVVIPKGNSSRSVIPQQITKAAPRLMSLATPSSLNTPGPRAISRKRNLDVDNDSDSDTDEYMFKKPKTQGKSLDAWMRAPLEDLPRPAPRFVTIPPYYRIPVVDTDALPTRGNRQEEYEMTYPPPSAYTQNGQNMHASPQVDEEPEIPIDPRLLGLEKDLNPVPTTPLQRNTLHRAAFRMGDKMEGVISGGGATIDPKYGVPIETIYVNNLDERQKIDYLKEALTVIFKHYGEIIEIVAKSSLKRKGQAFIVFNSEKSCLDAVEEMDGFELFGKVMRVQKAKTHSDETIKRKAPDMYDEHKRKRLTQKDFKRAQEDAKAQANPAAAEKPRAKPGAALIPDEYVRPNKTLFVQNIPYETEESDLTAIFEGFEGFKEVRYVKLRAVAFVEFENEQFSITAKEQTADARVGKDQKPLKVTYQRA</sequence>
<feature type="compositionally biased region" description="Low complexity" evidence="3">
    <location>
        <begin position="280"/>
        <end position="294"/>
    </location>
</feature>
<dbReference type="InterPro" id="IPR050374">
    <property type="entry name" value="RRT5_SRSF_SR"/>
</dbReference>
<feature type="compositionally biased region" description="Low complexity" evidence="3">
    <location>
        <begin position="246"/>
        <end position="255"/>
    </location>
</feature>
<evidence type="ECO:0000256" key="1">
    <source>
        <dbReference type="ARBA" id="ARBA00022884"/>
    </source>
</evidence>
<feature type="compositionally biased region" description="Basic and acidic residues" evidence="3">
    <location>
        <begin position="1493"/>
        <end position="1502"/>
    </location>
</feature>
<feature type="region of interest" description="Disordered" evidence="3">
    <location>
        <begin position="565"/>
        <end position="597"/>
    </location>
</feature>
<name>A0AAN6REF2_9PLEO</name>
<feature type="region of interest" description="Disordered" evidence="3">
    <location>
        <begin position="775"/>
        <end position="801"/>
    </location>
</feature>
<dbReference type="InterPro" id="IPR000504">
    <property type="entry name" value="RRM_dom"/>
</dbReference>
<dbReference type="InterPro" id="IPR012677">
    <property type="entry name" value="Nucleotide-bd_a/b_plait_sf"/>
</dbReference>
<feature type="compositionally biased region" description="Low complexity" evidence="3">
    <location>
        <begin position="47"/>
        <end position="56"/>
    </location>
</feature>
<keyword evidence="1 2" id="KW-0694">RNA-binding</keyword>
<dbReference type="GO" id="GO:0003729">
    <property type="term" value="F:mRNA binding"/>
    <property type="evidence" value="ECO:0007669"/>
    <property type="project" value="TreeGrafter"/>
</dbReference>
<dbReference type="EMBL" id="WVTA01000013">
    <property type="protein sequence ID" value="KAK3202566.1"/>
    <property type="molecule type" value="Genomic_DNA"/>
</dbReference>
<dbReference type="SMART" id="SM00360">
    <property type="entry name" value="RRM"/>
    <property type="match status" value="2"/>
</dbReference>
<feature type="domain" description="RRM" evidence="4">
    <location>
        <begin position="1388"/>
        <end position="1467"/>
    </location>
</feature>
<accession>A0AAN6REF2</accession>
<dbReference type="Pfam" id="PF00076">
    <property type="entry name" value="RRM_1"/>
    <property type="match status" value="2"/>
</dbReference>
<feature type="compositionally biased region" description="Basic and acidic residues" evidence="3">
    <location>
        <begin position="568"/>
        <end position="580"/>
    </location>
</feature>
<feature type="compositionally biased region" description="Polar residues" evidence="3">
    <location>
        <begin position="63"/>
        <end position="93"/>
    </location>
</feature>
<evidence type="ECO:0000313" key="6">
    <source>
        <dbReference type="Proteomes" id="UP001280581"/>
    </source>
</evidence>
<feature type="region of interest" description="Disordered" evidence="3">
    <location>
        <begin position="1213"/>
        <end position="1248"/>
    </location>
</feature>
<dbReference type="CDD" id="cd12247">
    <property type="entry name" value="RRM2_U1A_like"/>
    <property type="match status" value="1"/>
</dbReference>
<feature type="region of interest" description="Disordered" evidence="3">
    <location>
        <begin position="128"/>
        <end position="167"/>
    </location>
</feature>
<feature type="region of interest" description="Disordered" evidence="3">
    <location>
        <begin position="183"/>
        <end position="214"/>
    </location>
</feature>
<evidence type="ECO:0000259" key="4">
    <source>
        <dbReference type="PROSITE" id="PS50102"/>
    </source>
</evidence>
<feature type="compositionally biased region" description="Acidic residues" evidence="3">
    <location>
        <begin position="1234"/>
        <end position="1244"/>
    </location>
</feature>
<protein>
    <recommendedName>
        <fullName evidence="4">RRM domain-containing protein</fullName>
    </recommendedName>
</protein>
<dbReference type="PANTHER" id="PTHR23003">
    <property type="entry name" value="RNA RECOGNITION MOTIF RRM DOMAIN CONTAINING PROTEIN"/>
    <property type="match status" value="1"/>
</dbReference>
<feature type="compositionally biased region" description="Polar residues" evidence="3">
    <location>
        <begin position="142"/>
        <end position="162"/>
    </location>
</feature>
<dbReference type="Gene3D" id="3.30.70.330">
    <property type="match status" value="2"/>
</dbReference>
<feature type="region of interest" description="Disordered" evidence="3">
    <location>
        <begin position="1493"/>
        <end position="1516"/>
    </location>
</feature>
<gene>
    <name evidence="5" type="ORF">GRF29_154g71949</name>
</gene>
<feature type="region of interest" description="Disordered" evidence="3">
    <location>
        <begin position="240"/>
        <end position="472"/>
    </location>
</feature>
<dbReference type="InterPro" id="IPR035979">
    <property type="entry name" value="RBD_domain_sf"/>
</dbReference>
<feature type="compositionally biased region" description="Basic and acidic residues" evidence="3">
    <location>
        <begin position="775"/>
        <end position="787"/>
    </location>
</feature>
<feature type="compositionally biased region" description="Low complexity" evidence="3">
    <location>
        <begin position="445"/>
        <end position="455"/>
    </location>
</feature>
<dbReference type="PROSITE" id="PS50102">
    <property type="entry name" value="RRM"/>
    <property type="match status" value="2"/>
</dbReference>
<comment type="caution">
    <text evidence="5">The sequence shown here is derived from an EMBL/GenBank/DDBJ whole genome shotgun (WGS) entry which is preliminary data.</text>
</comment>
<feature type="compositionally biased region" description="Pro residues" evidence="3">
    <location>
        <begin position="397"/>
        <end position="419"/>
    </location>
</feature>
<dbReference type="GO" id="GO:0005634">
    <property type="term" value="C:nucleus"/>
    <property type="evidence" value="ECO:0007669"/>
    <property type="project" value="TreeGrafter"/>
</dbReference>
<dbReference type="FunFam" id="3.30.70.330:FF:000029">
    <property type="entry name" value="U2 small nuclear ribonucleoprotein B"/>
    <property type="match status" value="1"/>
</dbReference>
<evidence type="ECO:0000256" key="3">
    <source>
        <dbReference type="SAM" id="MobiDB-lite"/>
    </source>
</evidence>
<reference evidence="5 6" key="1">
    <citation type="submission" date="2021-02" db="EMBL/GenBank/DDBJ databases">
        <title>Genome assembly of Pseudopithomyces chartarum.</title>
        <authorList>
            <person name="Jauregui R."/>
            <person name="Singh J."/>
            <person name="Voisey C."/>
        </authorList>
    </citation>
    <scope>NUCLEOTIDE SEQUENCE [LARGE SCALE GENOMIC DNA]</scope>
    <source>
        <strain evidence="5 6">AGR01</strain>
    </source>
</reference>
<dbReference type="GO" id="GO:0005737">
    <property type="term" value="C:cytoplasm"/>
    <property type="evidence" value="ECO:0007669"/>
    <property type="project" value="TreeGrafter"/>
</dbReference>
<evidence type="ECO:0000313" key="5">
    <source>
        <dbReference type="EMBL" id="KAK3202566.1"/>
    </source>
</evidence>
<feature type="compositionally biased region" description="Basic residues" evidence="3">
    <location>
        <begin position="457"/>
        <end position="472"/>
    </location>
</feature>
<dbReference type="SUPFAM" id="SSF54928">
    <property type="entry name" value="RNA-binding domain, RBD"/>
    <property type="match status" value="1"/>
</dbReference>
<feature type="compositionally biased region" description="Polar residues" evidence="3">
    <location>
        <begin position="788"/>
        <end position="801"/>
    </location>
</feature>
<feature type="compositionally biased region" description="Basic and acidic residues" evidence="3">
    <location>
        <begin position="340"/>
        <end position="349"/>
    </location>
</feature>
<evidence type="ECO:0000256" key="2">
    <source>
        <dbReference type="PROSITE-ProRule" id="PRU00176"/>
    </source>
</evidence>
<dbReference type="Proteomes" id="UP001280581">
    <property type="component" value="Unassembled WGS sequence"/>
</dbReference>
<feature type="compositionally biased region" description="Low complexity" evidence="3">
    <location>
        <begin position="1503"/>
        <end position="1516"/>
    </location>
</feature>
<keyword evidence="6" id="KW-1185">Reference proteome</keyword>
<proteinExistence type="predicted"/>
<feature type="compositionally biased region" description="Polar residues" evidence="3">
    <location>
        <begin position="376"/>
        <end position="389"/>
    </location>
</feature>
<feature type="region of interest" description="Disordered" evidence="3">
    <location>
        <begin position="1"/>
        <end position="106"/>
    </location>
</feature>
<organism evidence="5 6">
    <name type="scientific">Pseudopithomyces chartarum</name>
    <dbReference type="NCBI Taxonomy" id="1892770"/>
    <lineage>
        <taxon>Eukaryota</taxon>
        <taxon>Fungi</taxon>
        <taxon>Dikarya</taxon>
        <taxon>Ascomycota</taxon>
        <taxon>Pezizomycotina</taxon>
        <taxon>Dothideomycetes</taxon>
        <taxon>Pleosporomycetidae</taxon>
        <taxon>Pleosporales</taxon>
        <taxon>Massarineae</taxon>
        <taxon>Didymosphaeriaceae</taxon>
        <taxon>Pseudopithomyces</taxon>
    </lineage>
</organism>
<feature type="compositionally biased region" description="Polar residues" evidence="3">
    <location>
        <begin position="34"/>
        <end position="46"/>
    </location>
</feature>
<feature type="domain" description="RRM" evidence="4">
    <location>
        <begin position="1531"/>
        <end position="1605"/>
    </location>
</feature>